<dbReference type="PANTHER" id="PTHR37812">
    <property type="entry name" value="MU-LIKE PROPHAGE FLUMU PROTEIN C"/>
    <property type="match status" value="1"/>
</dbReference>
<dbReference type="InterPro" id="IPR009057">
    <property type="entry name" value="Homeodomain-like_sf"/>
</dbReference>
<reference evidence="3 4" key="1">
    <citation type="submission" date="2018-06" db="EMBL/GenBank/DDBJ databases">
        <title>Genomic Encyclopedia of Archaeal and Bacterial Type Strains, Phase II (KMG-II): from individual species to whole genera.</title>
        <authorList>
            <person name="Goeker M."/>
        </authorList>
    </citation>
    <scope>NUCLEOTIDE SEQUENCE [LARGE SCALE GENOMIC DNA]</scope>
    <source>
        <strain evidence="3 4">CFPB 3232</strain>
    </source>
</reference>
<sequence>MADLAALHAILPLGFPAAMAEIAEQLYLQLLEEPIARDRADREHAMAATAFRLVERLSAELGGVNLYLHKGVGYRLTPRNRQMCDEFRGDYKALARKYKLSEQQVRNIVDTWQREAFLQKQRDMFGAQSETRPSRARGSRQKH</sequence>
<evidence type="ECO:0000259" key="2">
    <source>
        <dbReference type="Pfam" id="PF08765"/>
    </source>
</evidence>
<protein>
    <submittedName>
        <fullName evidence="3">Mor family transcriptional regulator</fullName>
    </submittedName>
</protein>
<comment type="caution">
    <text evidence="3">The sequence shown here is derived from an EMBL/GenBank/DDBJ whole genome shotgun (WGS) entry which is preliminary data.</text>
</comment>
<dbReference type="RefSeq" id="WP_111875438.1">
    <property type="nucleotide sequence ID" value="NZ_CBCSGC010000002.1"/>
</dbReference>
<feature type="region of interest" description="Disordered" evidence="1">
    <location>
        <begin position="123"/>
        <end position="143"/>
    </location>
</feature>
<dbReference type="InterPro" id="IPR052411">
    <property type="entry name" value="c-mor_Regulatory_Protein"/>
</dbReference>
<organism evidence="3 4">
    <name type="scientific">Paracidovorax anthurii</name>
    <dbReference type="NCBI Taxonomy" id="78229"/>
    <lineage>
        <taxon>Bacteria</taxon>
        <taxon>Pseudomonadati</taxon>
        <taxon>Pseudomonadota</taxon>
        <taxon>Betaproteobacteria</taxon>
        <taxon>Burkholderiales</taxon>
        <taxon>Comamonadaceae</taxon>
        <taxon>Paracidovorax</taxon>
    </lineage>
</organism>
<dbReference type="OrthoDB" id="8906055at2"/>
<dbReference type="SUPFAM" id="SSF46689">
    <property type="entry name" value="Homeodomain-like"/>
    <property type="match status" value="1"/>
</dbReference>
<dbReference type="EMBL" id="QLTA01000002">
    <property type="protein sequence ID" value="RAR86065.1"/>
    <property type="molecule type" value="Genomic_DNA"/>
</dbReference>
<dbReference type="InterPro" id="IPR014875">
    <property type="entry name" value="Mor_transcription_activator"/>
</dbReference>
<dbReference type="Gene3D" id="1.10.10.60">
    <property type="entry name" value="Homeodomain-like"/>
    <property type="match status" value="1"/>
</dbReference>
<dbReference type="Proteomes" id="UP000248856">
    <property type="component" value="Unassembled WGS sequence"/>
</dbReference>
<feature type="compositionally biased region" description="Basic residues" evidence="1">
    <location>
        <begin position="134"/>
        <end position="143"/>
    </location>
</feature>
<evidence type="ECO:0000313" key="3">
    <source>
        <dbReference type="EMBL" id="RAR86065.1"/>
    </source>
</evidence>
<accession>A0A328ZKZ9</accession>
<dbReference type="Pfam" id="PF08765">
    <property type="entry name" value="Mor"/>
    <property type="match status" value="1"/>
</dbReference>
<name>A0A328ZKZ9_9BURK</name>
<dbReference type="AlphaFoldDB" id="A0A328ZKZ9"/>
<gene>
    <name evidence="3" type="ORF">AX018_100226</name>
</gene>
<feature type="domain" description="Mor transcription activator" evidence="2">
    <location>
        <begin position="17"/>
        <end position="124"/>
    </location>
</feature>
<proteinExistence type="predicted"/>
<evidence type="ECO:0000256" key="1">
    <source>
        <dbReference type="SAM" id="MobiDB-lite"/>
    </source>
</evidence>
<dbReference type="PANTHER" id="PTHR37812:SF1">
    <property type="entry name" value="MU-LIKE PROPHAGE FLUMU PROTEIN C"/>
    <property type="match status" value="1"/>
</dbReference>
<evidence type="ECO:0000313" key="4">
    <source>
        <dbReference type="Proteomes" id="UP000248856"/>
    </source>
</evidence>
<keyword evidence="4" id="KW-1185">Reference proteome</keyword>